<keyword evidence="2" id="KW-1185">Reference proteome</keyword>
<dbReference type="EMBL" id="FRAH01000005">
    <property type="protein sequence ID" value="SHJ73152.1"/>
    <property type="molecule type" value="Genomic_DNA"/>
</dbReference>
<dbReference type="Proteomes" id="UP000183975">
    <property type="component" value="Unassembled WGS sequence"/>
</dbReference>
<dbReference type="SUPFAM" id="SSF158622">
    <property type="entry name" value="YheA/YmcA-like"/>
    <property type="match status" value="1"/>
</dbReference>
<proteinExistence type="predicted"/>
<name>A0A1M6LQ12_9FIRM</name>
<dbReference type="Gene3D" id="1.20.1500.10">
    <property type="entry name" value="YheA/YmcA-like"/>
    <property type="match status" value="1"/>
</dbReference>
<protein>
    <submittedName>
        <fullName evidence="1">Cell fate regulator YlbF, YheA/YmcA/DUF963 family (Controls sporulation, competence, biofilm development)</fullName>
    </submittedName>
</protein>
<dbReference type="GeneID" id="78177902"/>
<dbReference type="Pfam" id="PF06133">
    <property type="entry name" value="Com_YlbF"/>
    <property type="match status" value="1"/>
</dbReference>
<dbReference type="AlphaFoldDB" id="A0A1M6LQ12"/>
<dbReference type="OrthoDB" id="2064710at2"/>
<dbReference type="InterPro" id="IPR010368">
    <property type="entry name" value="Com_YlbF"/>
</dbReference>
<gene>
    <name evidence="1" type="ORF">SAMN02745138_00389</name>
</gene>
<dbReference type="InterPro" id="IPR023378">
    <property type="entry name" value="YheA/YmcA-like_dom_sf"/>
</dbReference>
<evidence type="ECO:0000313" key="2">
    <source>
        <dbReference type="Proteomes" id="UP000183975"/>
    </source>
</evidence>
<sequence>MASVFELARTLGEELQKTPQVEALLAAKIAYEQDPEISKAVAEYTQMHDEFQAKMQAGGIAPEEQKKFAEEMKARGEIIKNNKLAADLYTAEMNFNNFMNSVFNIITATLAGEDPEQSGGCSPSACASCGGGCH</sequence>
<organism evidence="1 2">
    <name type="scientific">Anaerotignum lactatifermentans DSM 14214</name>
    <dbReference type="NCBI Taxonomy" id="1121323"/>
    <lineage>
        <taxon>Bacteria</taxon>
        <taxon>Bacillati</taxon>
        <taxon>Bacillota</taxon>
        <taxon>Clostridia</taxon>
        <taxon>Lachnospirales</taxon>
        <taxon>Anaerotignaceae</taxon>
        <taxon>Anaerotignum</taxon>
    </lineage>
</organism>
<reference evidence="1 2" key="1">
    <citation type="submission" date="2016-11" db="EMBL/GenBank/DDBJ databases">
        <authorList>
            <person name="Jaros S."/>
            <person name="Januszkiewicz K."/>
            <person name="Wedrychowicz H."/>
        </authorList>
    </citation>
    <scope>NUCLEOTIDE SEQUENCE [LARGE SCALE GENOMIC DNA]</scope>
    <source>
        <strain evidence="1 2">DSM 14214</strain>
    </source>
</reference>
<accession>A0A1M6LQ12</accession>
<evidence type="ECO:0000313" key="1">
    <source>
        <dbReference type="EMBL" id="SHJ73152.1"/>
    </source>
</evidence>
<dbReference type="RefSeq" id="WP_072848581.1">
    <property type="nucleotide sequence ID" value="NZ_FRAH01000005.1"/>
</dbReference>